<evidence type="ECO:0000256" key="1">
    <source>
        <dbReference type="ARBA" id="ARBA00004631"/>
    </source>
</evidence>
<evidence type="ECO:0000256" key="2">
    <source>
        <dbReference type="ARBA" id="ARBA00022764"/>
    </source>
</evidence>
<reference evidence="5 6" key="1">
    <citation type="submission" date="2020-03" db="EMBL/GenBank/DDBJ databases">
        <title>Spirochaetal bacteria isolated from arthropods constitute a novel genus Entomospira genus novum within the order Spirochaetales.</title>
        <authorList>
            <person name="Grana-Miraglia L."/>
            <person name="Sikutova S."/>
            <person name="Fingerle V."/>
            <person name="Sing A."/>
            <person name="Castillo-Ramirez S."/>
            <person name="Margos G."/>
            <person name="Rudolf I."/>
        </authorList>
    </citation>
    <scope>NUCLEOTIDE SEQUENCE [LARGE SCALE GENOMIC DNA]</scope>
    <source>
        <strain evidence="5 6">BR193</strain>
    </source>
</reference>
<keyword evidence="5" id="KW-0282">Flagellum</keyword>
<keyword evidence="4" id="KW-0732">Signal</keyword>
<keyword evidence="5" id="KW-0966">Cell projection</keyword>
<keyword evidence="5" id="KW-0969">Cilium</keyword>
<dbReference type="InterPro" id="IPR006714">
    <property type="entry name" value="FlaA"/>
</dbReference>
<keyword evidence="6" id="KW-1185">Reference proteome</keyword>
<dbReference type="RefSeq" id="WP_167700374.1">
    <property type="nucleotide sequence ID" value="NZ_CP118174.1"/>
</dbReference>
<dbReference type="GO" id="GO:0055040">
    <property type="term" value="C:periplasmic flagellum"/>
    <property type="evidence" value="ECO:0007669"/>
    <property type="project" value="UniProtKB-SubCell"/>
</dbReference>
<keyword evidence="3" id="KW-0975">Bacterial flagellum</keyword>
<sequence length="345" mass="38754">MKRISALSGIALLFAASFVSAEEAQLIRFGELTAGDDGQHAETMLDYSVHAGSGFTEEEKGMMRTSYAIQNWVVTLNNSARGIVADRLTTARPVESSFRGETVMGVRIHFPSSGSNNANATVRPPFPVPAIDPAILEEGPAEDGEVRNYFDENPYLNRGIVNNVGILKIVEMNIRGLNFPHNVSILLERIGGRVEEIPMGSLDFDGWKTLSWTNPSYAFEVRQRDLRRLPVYPYTVPYIKLNGIRFYRSGQNMGGDFIAYIQDIVLVFDKAVRDDVPVDIDDEAIWNIIRDRELARMRLEMRRLGERQVFEFAQQRLMDTTRPQTFPAHGAIPVNDRVTSPEAAN</sequence>
<keyword evidence="2" id="KW-0574">Periplasm</keyword>
<organism evidence="5 6">
    <name type="scientific">Entomospira entomophila</name>
    <dbReference type="NCBI Taxonomy" id="2719988"/>
    <lineage>
        <taxon>Bacteria</taxon>
        <taxon>Pseudomonadati</taxon>
        <taxon>Spirochaetota</taxon>
        <taxon>Spirochaetia</taxon>
        <taxon>Spirochaetales</taxon>
        <taxon>Spirochaetaceae</taxon>
        <taxon>Entomospira</taxon>
    </lineage>
</organism>
<proteinExistence type="predicted"/>
<dbReference type="Pfam" id="PF04620">
    <property type="entry name" value="FlaA"/>
    <property type="match status" value="1"/>
</dbReference>
<evidence type="ECO:0000313" key="6">
    <source>
        <dbReference type="Proteomes" id="UP000711995"/>
    </source>
</evidence>
<dbReference type="AlphaFoldDB" id="A0A968GAH2"/>
<dbReference type="EMBL" id="JAATLJ010000001">
    <property type="protein sequence ID" value="NIZ40795.1"/>
    <property type="molecule type" value="Genomic_DNA"/>
</dbReference>
<comment type="subcellular location">
    <subcellularLocation>
        <location evidence="1">Periplasmic flagellum</location>
    </subcellularLocation>
</comment>
<evidence type="ECO:0000256" key="4">
    <source>
        <dbReference type="SAM" id="SignalP"/>
    </source>
</evidence>
<protein>
    <submittedName>
        <fullName evidence="5">Flagellar protein</fullName>
    </submittedName>
</protein>
<feature type="signal peptide" evidence="4">
    <location>
        <begin position="1"/>
        <end position="21"/>
    </location>
</feature>
<gene>
    <name evidence="5" type="ORF">HCT14_04660</name>
</gene>
<evidence type="ECO:0000256" key="3">
    <source>
        <dbReference type="ARBA" id="ARBA00023143"/>
    </source>
</evidence>
<name>A0A968GAH2_9SPIO</name>
<dbReference type="GO" id="GO:0071973">
    <property type="term" value="P:bacterial-type flagellum-dependent cell motility"/>
    <property type="evidence" value="ECO:0007669"/>
    <property type="project" value="InterPro"/>
</dbReference>
<accession>A0A968GAH2</accession>
<evidence type="ECO:0000313" key="5">
    <source>
        <dbReference type="EMBL" id="NIZ40795.1"/>
    </source>
</evidence>
<dbReference type="GO" id="GO:0030288">
    <property type="term" value="C:outer membrane-bounded periplasmic space"/>
    <property type="evidence" value="ECO:0007669"/>
    <property type="project" value="InterPro"/>
</dbReference>
<feature type="chain" id="PRO_5037558967" evidence="4">
    <location>
        <begin position="22"/>
        <end position="345"/>
    </location>
</feature>
<dbReference type="Proteomes" id="UP000711995">
    <property type="component" value="Unassembled WGS sequence"/>
</dbReference>
<comment type="caution">
    <text evidence="5">The sequence shown here is derived from an EMBL/GenBank/DDBJ whole genome shotgun (WGS) entry which is preliminary data.</text>
</comment>